<evidence type="ECO:0000313" key="4">
    <source>
        <dbReference type="Proteomes" id="UP000322245"/>
    </source>
</evidence>
<dbReference type="GO" id="GO:0016747">
    <property type="term" value="F:acyltransferase activity, transferring groups other than amino-acyl groups"/>
    <property type="evidence" value="ECO:0007669"/>
    <property type="project" value="InterPro"/>
</dbReference>
<reference evidence="3 4" key="1">
    <citation type="submission" date="2017-05" db="EMBL/GenBank/DDBJ databases">
        <title>The Genome Sequence of Tsuchiyaea wingfieldii DSM 27421.</title>
        <authorList>
            <person name="Cuomo C."/>
            <person name="Passer A."/>
            <person name="Billmyre B."/>
            <person name="Heitman J."/>
        </authorList>
    </citation>
    <scope>NUCLEOTIDE SEQUENCE [LARGE SCALE GENOMIC DNA]</scope>
    <source>
        <strain evidence="3 4">DSM 27421</strain>
    </source>
</reference>
<dbReference type="AlphaFoldDB" id="A0A5D3AWB1"/>
<protein>
    <recommendedName>
        <fullName evidence="2">N-acetyltransferase domain-containing protein</fullName>
    </recommendedName>
</protein>
<dbReference type="PANTHER" id="PTHR43792">
    <property type="entry name" value="GNAT FAMILY, PUTATIVE (AFU_ORTHOLOGUE AFUA_3G00765)-RELATED-RELATED"/>
    <property type="match status" value="1"/>
</dbReference>
<dbReference type="InterPro" id="IPR016181">
    <property type="entry name" value="Acyl_CoA_acyltransferase"/>
</dbReference>
<evidence type="ECO:0000313" key="3">
    <source>
        <dbReference type="EMBL" id="TYJ55152.1"/>
    </source>
</evidence>
<accession>A0A5D3AWB1</accession>
<dbReference type="Pfam" id="PF13302">
    <property type="entry name" value="Acetyltransf_3"/>
    <property type="match status" value="1"/>
</dbReference>
<dbReference type="Proteomes" id="UP000322245">
    <property type="component" value="Unassembled WGS sequence"/>
</dbReference>
<dbReference type="InterPro" id="IPR051531">
    <property type="entry name" value="N-acetyltransferase"/>
</dbReference>
<feature type="region of interest" description="Disordered" evidence="1">
    <location>
        <begin position="80"/>
        <end position="101"/>
    </location>
</feature>
<evidence type="ECO:0000256" key="1">
    <source>
        <dbReference type="SAM" id="MobiDB-lite"/>
    </source>
</evidence>
<organism evidence="3 4">
    <name type="scientific">Cryptococcus floricola</name>
    <dbReference type="NCBI Taxonomy" id="2591691"/>
    <lineage>
        <taxon>Eukaryota</taxon>
        <taxon>Fungi</taxon>
        <taxon>Dikarya</taxon>
        <taxon>Basidiomycota</taxon>
        <taxon>Agaricomycotina</taxon>
        <taxon>Tremellomycetes</taxon>
        <taxon>Tremellales</taxon>
        <taxon>Cryptococcaceae</taxon>
        <taxon>Cryptococcus</taxon>
    </lineage>
</organism>
<dbReference type="Gene3D" id="3.40.630.30">
    <property type="match status" value="1"/>
</dbReference>
<proteinExistence type="predicted"/>
<gene>
    <name evidence="3" type="ORF">B9479_004190</name>
</gene>
<feature type="domain" description="N-acetyltransferase" evidence="2">
    <location>
        <begin position="94"/>
        <end position="160"/>
    </location>
</feature>
<name>A0A5D3AWB1_9TREE</name>
<comment type="caution">
    <text evidence="3">The sequence shown here is derived from an EMBL/GenBank/DDBJ whole genome shotgun (WGS) entry which is preliminary data.</text>
</comment>
<dbReference type="InterPro" id="IPR000182">
    <property type="entry name" value="GNAT_dom"/>
</dbReference>
<keyword evidence="4" id="KW-1185">Reference proteome</keyword>
<evidence type="ECO:0000259" key="2">
    <source>
        <dbReference type="Pfam" id="PF13302"/>
    </source>
</evidence>
<sequence>MARWACRRPHPFTKANAAIFNIPTIPYTLNTILSSTSLPPSSPQAREARASFVFNALRETAKGRVIGIIIARPSDRAFPSTTTATDHVSVPVPEDKEGTEGEEWEMAYDVLPEFWGMGLGIKMVSGALGYIKWAGVEQVCALYQPENTASAALLAKAGFVKHGERHVEWPEEKGGGSRLCFKSKLEL</sequence>
<dbReference type="EMBL" id="NIDF01000045">
    <property type="protein sequence ID" value="TYJ55152.1"/>
    <property type="molecule type" value="Genomic_DNA"/>
</dbReference>
<dbReference type="SUPFAM" id="SSF55729">
    <property type="entry name" value="Acyl-CoA N-acyltransferases (Nat)"/>
    <property type="match status" value="1"/>
</dbReference>
<dbReference type="PANTHER" id="PTHR43792:SF16">
    <property type="entry name" value="N-ACETYLTRANSFERASE DOMAIN-CONTAINING PROTEIN"/>
    <property type="match status" value="1"/>
</dbReference>